<dbReference type="InterPro" id="IPR000219">
    <property type="entry name" value="DH_dom"/>
</dbReference>
<protein>
    <recommendedName>
        <fullName evidence="1">DH domain-containing protein</fullName>
    </recommendedName>
</protein>
<proteinExistence type="predicted"/>
<dbReference type="InterPro" id="IPR035899">
    <property type="entry name" value="DBL_dom_sf"/>
</dbReference>
<evidence type="ECO:0000313" key="2">
    <source>
        <dbReference type="EMBL" id="KZT30968.1"/>
    </source>
</evidence>
<dbReference type="EMBL" id="KV425551">
    <property type="protein sequence ID" value="KZT30968.1"/>
    <property type="molecule type" value="Genomic_DNA"/>
</dbReference>
<organism evidence="2 3">
    <name type="scientific">Neolentinus lepideus HHB14362 ss-1</name>
    <dbReference type="NCBI Taxonomy" id="1314782"/>
    <lineage>
        <taxon>Eukaryota</taxon>
        <taxon>Fungi</taxon>
        <taxon>Dikarya</taxon>
        <taxon>Basidiomycota</taxon>
        <taxon>Agaricomycotina</taxon>
        <taxon>Agaricomycetes</taxon>
        <taxon>Gloeophyllales</taxon>
        <taxon>Gloeophyllaceae</taxon>
        <taxon>Neolentinus</taxon>
    </lineage>
</organism>
<gene>
    <name evidence="2" type="ORF">NEOLEDRAFT_50542</name>
</gene>
<dbReference type="OrthoDB" id="660555at2759"/>
<dbReference type="PANTHER" id="PTHR12673:SF159">
    <property type="entry name" value="LD03170P"/>
    <property type="match status" value="1"/>
</dbReference>
<evidence type="ECO:0000313" key="3">
    <source>
        <dbReference type="Proteomes" id="UP000076761"/>
    </source>
</evidence>
<dbReference type="InParanoid" id="A0A165WC52"/>
<dbReference type="InterPro" id="IPR051092">
    <property type="entry name" value="FYVE_RhoGEF_PH"/>
</dbReference>
<sequence length="298" mass="32453">MMSWPEGGEWADGEEEEMGVGIIRRTRMCCRELVRTERNYLRCLRDLMDGETQTPPSPLLLTYLPALLAASNSFLAHLITDPTPYGVSAAFLGCEDELEASFVAWCGIVGTLFAEPAARGRSKRGLFPPREGRQSARSVSYAGDGMFTAALGSGLKFPLAPLNVNAISVGGKKSSSSWRKSMPALGNFVAMPGNGGDGSTLRLVGKRKHNKSGSTFFLAAVEDEGEEKEKKRKKPTVRDLAIQPVQRVMRYVLQYKDLLNHVPASSPSRALVERALEGATRIAAKCDRAQDNAAFLRS</sequence>
<keyword evidence="3" id="KW-1185">Reference proteome</keyword>
<evidence type="ECO:0000259" key="1">
    <source>
        <dbReference type="PROSITE" id="PS50010"/>
    </source>
</evidence>
<dbReference type="AlphaFoldDB" id="A0A165WC52"/>
<reference evidence="2 3" key="1">
    <citation type="journal article" date="2016" name="Mol. Biol. Evol.">
        <title>Comparative Genomics of Early-Diverging Mushroom-Forming Fungi Provides Insights into the Origins of Lignocellulose Decay Capabilities.</title>
        <authorList>
            <person name="Nagy L.G."/>
            <person name="Riley R."/>
            <person name="Tritt A."/>
            <person name="Adam C."/>
            <person name="Daum C."/>
            <person name="Floudas D."/>
            <person name="Sun H."/>
            <person name="Yadav J.S."/>
            <person name="Pangilinan J."/>
            <person name="Larsson K.H."/>
            <person name="Matsuura K."/>
            <person name="Barry K."/>
            <person name="Labutti K."/>
            <person name="Kuo R."/>
            <person name="Ohm R.A."/>
            <person name="Bhattacharya S.S."/>
            <person name="Shirouzu T."/>
            <person name="Yoshinaga Y."/>
            <person name="Martin F.M."/>
            <person name="Grigoriev I.V."/>
            <person name="Hibbett D.S."/>
        </authorList>
    </citation>
    <scope>NUCLEOTIDE SEQUENCE [LARGE SCALE GENOMIC DNA]</scope>
    <source>
        <strain evidence="2 3">HHB14362 ss-1</strain>
    </source>
</reference>
<dbReference type="STRING" id="1314782.A0A165WC52"/>
<name>A0A165WC52_9AGAM</name>
<dbReference type="SUPFAM" id="SSF48065">
    <property type="entry name" value="DBL homology domain (DH-domain)"/>
    <property type="match status" value="1"/>
</dbReference>
<dbReference type="GO" id="GO:0005737">
    <property type="term" value="C:cytoplasm"/>
    <property type="evidence" value="ECO:0007669"/>
    <property type="project" value="TreeGrafter"/>
</dbReference>
<dbReference type="Pfam" id="PF00621">
    <property type="entry name" value="RhoGEF"/>
    <property type="match status" value="1"/>
</dbReference>
<dbReference type="Gene3D" id="1.20.900.10">
    <property type="entry name" value="Dbl homology (DH) domain"/>
    <property type="match status" value="1"/>
</dbReference>
<feature type="domain" description="DH" evidence="1">
    <location>
        <begin position="200"/>
        <end position="289"/>
    </location>
</feature>
<accession>A0A165WC52</accession>
<dbReference type="PROSITE" id="PS50010">
    <property type="entry name" value="DH_2"/>
    <property type="match status" value="1"/>
</dbReference>
<dbReference type="Proteomes" id="UP000076761">
    <property type="component" value="Unassembled WGS sequence"/>
</dbReference>
<dbReference type="PANTHER" id="PTHR12673">
    <property type="entry name" value="FACIOGENITAL DYSPLASIA PROTEIN"/>
    <property type="match status" value="1"/>
</dbReference>
<dbReference type="GO" id="GO:0005085">
    <property type="term" value="F:guanyl-nucleotide exchange factor activity"/>
    <property type="evidence" value="ECO:0007669"/>
    <property type="project" value="InterPro"/>
</dbReference>